<accession>A0AAV5DBU1</accession>
<keyword evidence="4" id="KW-1185">Reference proteome</keyword>
<evidence type="ECO:0000313" key="3">
    <source>
        <dbReference type="EMBL" id="GJN08459.1"/>
    </source>
</evidence>
<evidence type="ECO:0000313" key="4">
    <source>
        <dbReference type="Proteomes" id="UP001054889"/>
    </source>
</evidence>
<dbReference type="Proteomes" id="UP001054889">
    <property type="component" value="Unassembled WGS sequence"/>
</dbReference>
<evidence type="ECO:0000256" key="2">
    <source>
        <dbReference type="SAM" id="SignalP"/>
    </source>
</evidence>
<comment type="caution">
    <text evidence="3">The sequence shown here is derived from an EMBL/GenBank/DDBJ whole genome shotgun (WGS) entry which is preliminary data.</text>
</comment>
<feature type="signal peptide" evidence="2">
    <location>
        <begin position="1"/>
        <end position="21"/>
    </location>
</feature>
<organism evidence="3 4">
    <name type="scientific">Eleusine coracana subsp. coracana</name>
    <dbReference type="NCBI Taxonomy" id="191504"/>
    <lineage>
        <taxon>Eukaryota</taxon>
        <taxon>Viridiplantae</taxon>
        <taxon>Streptophyta</taxon>
        <taxon>Embryophyta</taxon>
        <taxon>Tracheophyta</taxon>
        <taxon>Spermatophyta</taxon>
        <taxon>Magnoliopsida</taxon>
        <taxon>Liliopsida</taxon>
        <taxon>Poales</taxon>
        <taxon>Poaceae</taxon>
        <taxon>PACMAD clade</taxon>
        <taxon>Chloridoideae</taxon>
        <taxon>Cynodonteae</taxon>
        <taxon>Eleusininae</taxon>
        <taxon>Eleusine</taxon>
    </lineage>
</organism>
<proteinExistence type="predicted"/>
<reference evidence="3" key="2">
    <citation type="submission" date="2021-12" db="EMBL/GenBank/DDBJ databases">
        <title>Resequencing data analysis of finger millet.</title>
        <authorList>
            <person name="Hatakeyama M."/>
            <person name="Aluri S."/>
            <person name="Balachadran M.T."/>
            <person name="Sivarajan S.R."/>
            <person name="Poveda L."/>
            <person name="Shimizu-Inatsugi R."/>
            <person name="Schlapbach R."/>
            <person name="Sreeman S.M."/>
            <person name="Shimizu K.K."/>
        </authorList>
    </citation>
    <scope>NUCLEOTIDE SEQUENCE</scope>
</reference>
<feature type="chain" id="PRO_5043450443" evidence="2">
    <location>
        <begin position="22"/>
        <end position="111"/>
    </location>
</feature>
<name>A0AAV5DBU1_ELECO</name>
<dbReference type="EMBL" id="BQKI01000015">
    <property type="protein sequence ID" value="GJN08459.1"/>
    <property type="molecule type" value="Genomic_DNA"/>
</dbReference>
<sequence length="111" mass="11905">MRTCVAFVSLVLLLVATTAHGIRLDRQLQEAINTKQKMAYPTSGESSVARPVNKHCSPVDGHCSSASGTMKETTPAVVDGKGSQVMIGAYAAPVRFHEDYYGPSGHEPNHH</sequence>
<reference evidence="3" key="1">
    <citation type="journal article" date="2018" name="DNA Res.">
        <title>Multiple hybrid de novo genome assembly of finger millet, an orphan allotetraploid crop.</title>
        <authorList>
            <person name="Hatakeyama M."/>
            <person name="Aluri S."/>
            <person name="Balachadran M.T."/>
            <person name="Sivarajan S.R."/>
            <person name="Patrignani A."/>
            <person name="Gruter S."/>
            <person name="Poveda L."/>
            <person name="Shimizu-Inatsugi R."/>
            <person name="Baeten J."/>
            <person name="Francoijs K.J."/>
            <person name="Nataraja K.N."/>
            <person name="Reddy Y.A.N."/>
            <person name="Phadnis S."/>
            <person name="Ravikumar R.L."/>
            <person name="Schlapbach R."/>
            <person name="Sreeman S.M."/>
            <person name="Shimizu K.K."/>
        </authorList>
    </citation>
    <scope>NUCLEOTIDE SEQUENCE</scope>
</reference>
<dbReference type="AlphaFoldDB" id="A0AAV5DBU1"/>
<evidence type="ECO:0000256" key="1">
    <source>
        <dbReference type="SAM" id="MobiDB-lite"/>
    </source>
</evidence>
<feature type="region of interest" description="Disordered" evidence="1">
    <location>
        <begin position="39"/>
        <end position="77"/>
    </location>
</feature>
<gene>
    <name evidence="3" type="primary">ga26379</name>
    <name evidence="3" type="ORF">PR202_ga26379</name>
</gene>
<keyword evidence="2" id="KW-0732">Signal</keyword>
<protein>
    <submittedName>
        <fullName evidence="3">Uncharacterized protein</fullName>
    </submittedName>
</protein>